<evidence type="ECO:0000313" key="5">
    <source>
        <dbReference type="Proteomes" id="UP000326557"/>
    </source>
</evidence>
<evidence type="ECO:0000256" key="3">
    <source>
        <dbReference type="ARBA" id="ARBA00022837"/>
    </source>
</evidence>
<dbReference type="Pfam" id="PF00353">
    <property type="entry name" value="HemolysinCabind"/>
    <property type="match status" value="7"/>
</dbReference>
<dbReference type="SUPFAM" id="SSF51120">
    <property type="entry name" value="beta-Roll"/>
    <property type="match status" value="6"/>
</dbReference>
<reference evidence="4 5" key="1">
    <citation type="submission" date="2019-09" db="EMBL/GenBank/DDBJ databases">
        <authorList>
            <person name="Chandra G."/>
            <person name="Truman W A."/>
        </authorList>
    </citation>
    <scope>NUCLEOTIDE SEQUENCE [LARGE SCALE GENOMIC DNA]</scope>
    <source>
        <strain evidence="4">PS704</strain>
    </source>
</reference>
<comment type="subcellular location">
    <subcellularLocation>
        <location evidence="1">Secreted</location>
    </subcellularLocation>
</comment>
<protein>
    <recommendedName>
        <fullName evidence="6">Calcium-binding protein</fullName>
    </recommendedName>
</protein>
<dbReference type="PANTHER" id="PTHR38340:SF1">
    <property type="entry name" value="S-LAYER PROTEIN"/>
    <property type="match status" value="1"/>
</dbReference>
<dbReference type="InterPro" id="IPR018511">
    <property type="entry name" value="Hemolysin-typ_Ca-bd_CS"/>
</dbReference>
<evidence type="ECO:0000256" key="2">
    <source>
        <dbReference type="ARBA" id="ARBA00022525"/>
    </source>
</evidence>
<gene>
    <name evidence="4" type="ORF">PS704_00074</name>
</gene>
<dbReference type="GO" id="GO:0005509">
    <property type="term" value="F:calcium ion binding"/>
    <property type="evidence" value="ECO:0007669"/>
    <property type="project" value="InterPro"/>
</dbReference>
<keyword evidence="3" id="KW-0106">Calcium</keyword>
<organism evidence="4 5">
    <name type="scientific">Pseudomonas fluorescens</name>
    <dbReference type="NCBI Taxonomy" id="294"/>
    <lineage>
        <taxon>Bacteria</taxon>
        <taxon>Pseudomonadati</taxon>
        <taxon>Pseudomonadota</taxon>
        <taxon>Gammaproteobacteria</taxon>
        <taxon>Pseudomonadales</taxon>
        <taxon>Pseudomonadaceae</taxon>
        <taxon>Pseudomonas</taxon>
    </lineage>
</organism>
<dbReference type="InterPro" id="IPR011049">
    <property type="entry name" value="Serralysin-like_metalloprot_C"/>
</dbReference>
<dbReference type="PROSITE" id="PS00330">
    <property type="entry name" value="HEMOLYSIN_CALCIUM"/>
    <property type="match status" value="5"/>
</dbReference>
<dbReference type="OrthoDB" id="7329412at2"/>
<proteinExistence type="predicted"/>
<name>A0A5E6ZLD0_PSEFL</name>
<accession>A0A5E6ZLD0</accession>
<dbReference type="GO" id="GO:0005576">
    <property type="term" value="C:extracellular region"/>
    <property type="evidence" value="ECO:0007669"/>
    <property type="project" value="UniProtKB-SubCell"/>
</dbReference>
<evidence type="ECO:0008006" key="6">
    <source>
        <dbReference type="Google" id="ProtNLM"/>
    </source>
</evidence>
<keyword evidence="2" id="KW-0964">Secreted</keyword>
<sequence length="1672" mass="173060">MSTPTQVPGNQTDYSFSDDGENIVVTDNEGSVIHSVGGDSGERVLEFTDGSTLTATREIETKTAGNGAESPNVTALSDGGYVITWALSNDNFEGIVVKRYTADGEMLQRTNIPTPDADDPSVTALANGQFILSWTSENEATHVSTVYTQSFGTNGVASGNAVKVASAAFELEDAQVTVLANNKYIVTWGETHEHISGDERLDLSDIKAVVYTNGKPGVVQTLTKGNEALGEADDMTVLPTGDGGYWLTYTTQHFSVDNQTFDSKFQISRIDANGKVVADSAKTLDSLVSTFGYASYFDITPVTDGYVLSRVDQGSGGMDRVIITQLYDKNFSPVGDPVEVGSNLSINGAAITSLPDGGYVLAWNEFAQGSGGVFIQRFAADGTKTDLSPVRVATADADEQLMDTPVVTVRTSGTVVVSWESSKAGSGAEVHIQKVTAGNLLVGSSTTVITGDENDNTLNWTGTDDVTLNGGGGEDTAGLSGQSGYSFTQDSQGNVVVHGTQDTTLVGIEKVAFGDGTTVGINDGRFDNEAGSVVSMEPASTLLSDGNYVVVWEEAGQLHLQKFDQNHAVLSDHLLEGINGRNPVIAANNDGGFVVGWTTDGNKLEVQAFNAEGVATGSLISLSPQDSDEPNVHFEDIAVTVLANGNYVVTWAEEMNGSSSSSNSPFYASELFMQMFSGDTHAPIGGMVKVDTKVKDAAIFAEEPSITNLKDGGFVIVWERETKAAGDVDIYMQRFNANGQKVGDGSAAPVNTSKAGDQYGVEVATLEDGSLVLTWVSVTMKNGEPVTGNVYMQRYNDKGVKLGGETLVNTPTSEIQGEPAITALKGGGYVISWATSDEAAHSADANLYAQVYDKNGVKVGNQLLLTSNENDMFPVVNATQDGGFVITWEVLSSDNLIGDIHSQRFDANGNSTTLTGDANDNTLIWSGSGSAILKGEDGNDTLTGGAGNDSLDGGNGNDILNGGAGADALKGGSGDDTYVVDNLKDLIIEAASQGVDSVQSSINWTLGDNLENLTLTGTAVINGNGNGLDNVITGNSGKNILSGGAGNDTLDGGAGVDSLIGGTGDDTYVVDLVTSGVGAKAIAVLQDTITEKAGEGDHDILKLRGDSLINFSGTAAVTLGLNLEDLDASATGSLAINLTGNAANNIITGNDGNNVLNGGAGIDTLIGGKGNDTYVLDKAEEQALVTEAADEGNDTLQIAYNNVSKTEAQTIDLSSGNLQNFENVTVTGTGLFNLVGNDLGNKLTGNAARNEITGGAGNDLLDGKNGGDLLTGGSGDDAYVIYSNKDVVVEAADGGNDTVRVAAYTGNSYTLGDNIENAIIDSLAAINLVGNELDNTLTGNAANNVLNGGAGVDTLIGGKGNDTYVVDNEDDSVVELLNEGVDTVNASVDYTLAANVENLILSGSAIKGTGNGLKNVITGNNEANLIDGGAGADTLIGGKGNDTYVVDLLTKGVGPKATVVLEDTIIEKAGEGDLDRVILRMDSEEIAAFQGTASVTLGANLEWLDARETGTLNLTLNGNAANNLIFGNAGNNTLNGGAGDDNLYAGVGGINILNGGTGTDHLMGNTGVDIFKFNALNEMGLGAKQDEIYKFTTDAVQPGSGDKLDFSALKGYKFVGEADDFTGAAKELRYETGSDEQGSYVVLYGNSNTDHTADFSIKLMGVTALTAADLLL</sequence>
<dbReference type="Gene3D" id="2.150.10.10">
    <property type="entry name" value="Serralysin-like metalloprotease, C-terminal"/>
    <property type="match status" value="6"/>
</dbReference>
<evidence type="ECO:0000313" key="4">
    <source>
        <dbReference type="EMBL" id="VVN65614.1"/>
    </source>
</evidence>
<evidence type="ECO:0000256" key="1">
    <source>
        <dbReference type="ARBA" id="ARBA00004613"/>
    </source>
</evidence>
<dbReference type="PRINTS" id="PR00313">
    <property type="entry name" value="CABNDNGRPT"/>
</dbReference>
<dbReference type="PANTHER" id="PTHR38340">
    <property type="entry name" value="S-LAYER PROTEIN"/>
    <property type="match status" value="1"/>
</dbReference>
<dbReference type="InterPro" id="IPR001343">
    <property type="entry name" value="Hemolysn_Ca-bd"/>
</dbReference>
<dbReference type="Proteomes" id="UP000326557">
    <property type="component" value="Unassembled WGS sequence"/>
</dbReference>
<dbReference type="RefSeq" id="WP_150635843.1">
    <property type="nucleotide sequence ID" value="NZ_CABVHP010000001.1"/>
</dbReference>
<dbReference type="EMBL" id="CABVHP010000001">
    <property type="protein sequence ID" value="VVN65614.1"/>
    <property type="molecule type" value="Genomic_DNA"/>
</dbReference>
<dbReference type="InterPro" id="IPR050557">
    <property type="entry name" value="RTX_toxin/Mannuronan_C5-epim"/>
</dbReference>